<organism evidence="2">
    <name type="scientific">Musca domestica</name>
    <name type="common">House fly</name>
    <dbReference type="NCBI Taxonomy" id="7370"/>
    <lineage>
        <taxon>Eukaryota</taxon>
        <taxon>Metazoa</taxon>
        <taxon>Ecdysozoa</taxon>
        <taxon>Arthropoda</taxon>
        <taxon>Hexapoda</taxon>
        <taxon>Insecta</taxon>
        <taxon>Pterygota</taxon>
        <taxon>Neoptera</taxon>
        <taxon>Endopterygota</taxon>
        <taxon>Diptera</taxon>
        <taxon>Brachycera</taxon>
        <taxon>Muscomorpha</taxon>
        <taxon>Muscoidea</taxon>
        <taxon>Muscidae</taxon>
        <taxon>Musca</taxon>
    </lineage>
</organism>
<feature type="chain" id="PRO_5004738897" evidence="1">
    <location>
        <begin position="26"/>
        <end position="50"/>
    </location>
</feature>
<proteinExistence type="evidence at transcript level"/>
<dbReference type="EMBL" id="KF514663">
    <property type="protein sequence ID" value="AHA56720.1"/>
    <property type="molecule type" value="mRNA"/>
</dbReference>
<feature type="signal peptide" evidence="1">
    <location>
        <begin position="1"/>
        <end position="25"/>
    </location>
</feature>
<sequence>MLAIHSLRNILVVLLIFSLILTAMAEWKLPDLIINHITLTRRNCFKYRCG</sequence>
<name>V5LVL6_MUSDO</name>
<evidence type="ECO:0000256" key="1">
    <source>
        <dbReference type="SAM" id="SignalP"/>
    </source>
</evidence>
<evidence type="ECO:0000313" key="2">
    <source>
        <dbReference type="EMBL" id="AHA56720.1"/>
    </source>
</evidence>
<keyword evidence="1" id="KW-0732">Signal</keyword>
<reference evidence="2" key="1">
    <citation type="submission" date="2013-08" db="EMBL/GenBank/DDBJ databases">
        <authorList>
            <person name="Yang X."/>
            <person name="Liu F."/>
            <person name="Tang T."/>
        </authorList>
    </citation>
    <scope>NUCLEOTIDE SEQUENCE</scope>
</reference>
<accession>V5LVL6</accession>
<dbReference type="AlphaFoldDB" id="V5LVL6"/>
<protein>
    <submittedName>
        <fullName evidence="2">Antibacterial peptide muscin</fullName>
    </submittedName>
</protein>